<dbReference type="InParanoid" id="U5HAE5"/>
<reference evidence="3 5" key="3">
    <citation type="journal article" date="2015" name="BMC Genomics">
        <title>Sex and parasites: genomic and transcriptomic analysis of Microbotryum lychnidis-dioicae, the biotrophic and plant-castrating anther smut fungus.</title>
        <authorList>
            <person name="Perlin M.H."/>
            <person name="Amselem J."/>
            <person name="Fontanillas E."/>
            <person name="Toh S.S."/>
            <person name="Chen Z."/>
            <person name="Goldberg J."/>
            <person name="Duplessis S."/>
            <person name="Henrissat B."/>
            <person name="Young S."/>
            <person name="Zeng Q."/>
            <person name="Aguileta G."/>
            <person name="Petit E."/>
            <person name="Badouin H."/>
            <person name="Andrews J."/>
            <person name="Razeeq D."/>
            <person name="Gabaldon T."/>
            <person name="Quesneville H."/>
            <person name="Giraud T."/>
            <person name="Hood M.E."/>
            <person name="Schultz D.J."/>
            <person name="Cuomo C.A."/>
        </authorList>
    </citation>
    <scope>NUCLEOTIDE SEQUENCE [LARGE SCALE GENOMIC DNA]</scope>
    <source>
        <strain evidence="3">P1A1 Lamole</strain>
        <strain evidence="5">p1A1 Lamole</strain>
    </source>
</reference>
<dbReference type="Gene3D" id="4.10.240.10">
    <property type="entry name" value="Zn(2)-C6 fungal-type DNA-binding domain"/>
    <property type="match status" value="1"/>
</dbReference>
<evidence type="ECO:0000256" key="1">
    <source>
        <dbReference type="SAM" id="MobiDB-lite"/>
    </source>
</evidence>
<dbReference type="PROSITE" id="PS50048">
    <property type="entry name" value="ZN2_CY6_FUNGAL_2"/>
    <property type="match status" value="1"/>
</dbReference>
<feature type="compositionally biased region" description="Basic and acidic residues" evidence="1">
    <location>
        <begin position="477"/>
        <end position="491"/>
    </location>
</feature>
<feature type="domain" description="Zn(2)-C6 fungal-type" evidence="2">
    <location>
        <begin position="138"/>
        <end position="169"/>
    </location>
</feature>
<organism evidence="3">
    <name type="scientific">Microbotryum lychnidis-dioicae (strain p1A1 Lamole / MvSl-1064)</name>
    <name type="common">Anther smut fungus</name>
    <dbReference type="NCBI Taxonomy" id="683840"/>
    <lineage>
        <taxon>Eukaryota</taxon>
        <taxon>Fungi</taxon>
        <taxon>Dikarya</taxon>
        <taxon>Basidiomycota</taxon>
        <taxon>Pucciniomycotina</taxon>
        <taxon>Microbotryomycetes</taxon>
        <taxon>Microbotryales</taxon>
        <taxon>Microbotryaceae</taxon>
        <taxon>Microbotryum</taxon>
    </lineage>
</organism>
<dbReference type="Proteomes" id="UP000017200">
    <property type="component" value="Unassembled WGS sequence"/>
</dbReference>
<name>U5HAE5_USTV1</name>
<dbReference type="CDD" id="cd00067">
    <property type="entry name" value="GAL4"/>
    <property type="match status" value="1"/>
</dbReference>
<keyword evidence="5" id="KW-1185">Reference proteome</keyword>
<feature type="region of interest" description="Disordered" evidence="1">
    <location>
        <begin position="1"/>
        <end position="62"/>
    </location>
</feature>
<dbReference type="InterPro" id="IPR001138">
    <property type="entry name" value="Zn2Cys6_DnaBD"/>
</dbReference>
<reference evidence="3" key="2">
    <citation type="submission" date="2010-11" db="EMBL/GenBank/DDBJ databases">
        <authorList>
            <consortium name="The Broad Institute Genome Sequencing Platform"/>
            <person name="Earl A."/>
            <person name="Ward D."/>
            <person name="Feldgarden M."/>
            <person name="Gevers D."/>
            <person name="Butler R."/>
            <person name="Young S.K."/>
            <person name="Zeng Q."/>
            <person name="Gargeya S."/>
            <person name="Fitzgerald M."/>
            <person name="Haas B."/>
            <person name="Abouelleil A."/>
            <person name="Alvarado L."/>
            <person name="Arachchi H.M."/>
            <person name="Berlin A."/>
            <person name="Brown A."/>
            <person name="Chapman S.B."/>
            <person name="Chen Z."/>
            <person name="Dunbar C."/>
            <person name="Freedman E."/>
            <person name="Gearin G."/>
            <person name="Gellesch M."/>
            <person name="Goldberg J."/>
            <person name="Griggs A."/>
            <person name="Gujja S."/>
            <person name="Heilman E."/>
            <person name="Heiman D."/>
            <person name="Howarth C."/>
            <person name="Larson L."/>
            <person name="Lui A."/>
            <person name="MacDonald P.J.P."/>
            <person name="Mehta T."/>
            <person name="Montmayeur A."/>
            <person name="Murphy C."/>
            <person name="Neiman D."/>
            <person name="Pearson M."/>
            <person name="Priest M."/>
            <person name="Roberts A."/>
            <person name="Saif S."/>
            <person name="Shea T."/>
            <person name="Shenoy N."/>
            <person name="Sisk P."/>
            <person name="Stolte C."/>
            <person name="Sykes S."/>
            <person name="White J."/>
            <person name="Yandava C."/>
            <person name="Wortman J."/>
            <person name="Nusbaum C."/>
            <person name="Birren B."/>
        </authorList>
    </citation>
    <scope>NUCLEOTIDE SEQUENCE</scope>
    <source>
        <strain evidence="3">P1A1 Lamole</strain>
    </source>
</reference>
<reference evidence="5" key="1">
    <citation type="submission" date="2010-11" db="EMBL/GenBank/DDBJ databases">
        <title>The genome sequence of Microbotryum violaceum strain p1A1 Lamole.</title>
        <authorList>
            <person name="Cuomo C."/>
            <person name="Perlin M."/>
            <person name="Young S.K."/>
            <person name="Zeng Q."/>
            <person name="Gargeya S."/>
            <person name="Alvarado L."/>
            <person name="Berlin A."/>
            <person name="Chapman S.B."/>
            <person name="Chen Z."/>
            <person name="Freedman E."/>
            <person name="Gellesch M."/>
            <person name="Goldberg J."/>
            <person name="Griggs A."/>
            <person name="Gujja S."/>
            <person name="Heilman E."/>
            <person name="Heiman D."/>
            <person name="Howarth C."/>
            <person name="Mehta T."/>
            <person name="Neiman D."/>
            <person name="Pearson M."/>
            <person name="Roberts A."/>
            <person name="Saif S."/>
            <person name="Shea T."/>
            <person name="Shenoy N."/>
            <person name="Sisk P."/>
            <person name="Stolte C."/>
            <person name="Sykes S."/>
            <person name="White J."/>
            <person name="Yandava C."/>
            <person name="Haas B."/>
            <person name="Nusbaum C."/>
            <person name="Birren B."/>
        </authorList>
    </citation>
    <scope>NUCLEOTIDE SEQUENCE [LARGE SCALE GENOMIC DNA]</scope>
    <source>
        <strain evidence="5">p1A1 Lamole</strain>
    </source>
</reference>
<evidence type="ECO:0000313" key="5">
    <source>
        <dbReference type="Proteomes" id="UP000017200"/>
    </source>
</evidence>
<evidence type="ECO:0000313" key="3">
    <source>
        <dbReference type="EMBL" id="KDE05487.1"/>
    </source>
</evidence>
<protein>
    <recommendedName>
        <fullName evidence="2">Zn(2)-C6 fungal-type domain-containing protein</fullName>
    </recommendedName>
</protein>
<dbReference type="EnsemblFungi" id="MVLG_04176T0">
    <property type="protein sequence ID" value="MVLG_04176T0"/>
    <property type="gene ID" value="MVLG_04176"/>
</dbReference>
<feature type="compositionally biased region" description="Basic and acidic residues" evidence="1">
    <location>
        <begin position="1"/>
        <end position="18"/>
    </location>
</feature>
<dbReference type="GO" id="GO:0008270">
    <property type="term" value="F:zinc ion binding"/>
    <property type="evidence" value="ECO:0007669"/>
    <property type="project" value="InterPro"/>
</dbReference>
<dbReference type="OrthoDB" id="2529474at2759"/>
<accession>U5HAE5</accession>
<dbReference type="SUPFAM" id="SSF57701">
    <property type="entry name" value="Zn2/Cys6 DNA-binding domain"/>
    <property type="match status" value="1"/>
</dbReference>
<dbReference type="HOGENOM" id="CLU_542056_0_0_1"/>
<evidence type="ECO:0000313" key="4">
    <source>
        <dbReference type="EnsemblFungi" id="MVLG_04176T0"/>
    </source>
</evidence>
<evidence type="ECO:0000259" key="2">
    <source>
        <dbReference type="PROSITE" id="PS50048"/>
    </source>
</evidence>
<dbReference type="EMBL" id="AEIJ01000410">
    <property type="status" value="NOT_ANNOTATED_CDS"/>
    <property type="molecule type" value="Genomic_DNA"/>
</dbReference>
<reference evidence="4" key="4">
    <citation type="submission" date="2015-06" db="UniProtKB">
        <authorList>
            <consortium name="EnsemblFungi"/>
        </authorList>
    </citation>
    <scope>IDENTIFICATION</scope>
</reference>
<dbReference type="GO" id="GO:0000981">
    <property type="term" value="F:DNA-binding transcription factor activity, RNA polymerase II-specific"/>
    <property type="evidence" value="ECO:0007669"/>
    <property type="project" value="InterPro"/>
</dbReference>
<dbReference type="AlphaFoldDB" id="U5HAE5"/>
<feature type="region of interest" description="Disordered" evidence="1">
    <location>
        <begin position="470"/>
        <end position="491"/>
    </location>
</feature>
<gene>
    <name evidence="3" type="ORF">MVLG_04176</name>
</gene>
<feature type="region of interest" description="Disordered" evidence="1">
    <location>
        <begin position="208"/>
        <end position="258"/>
    </location>
</feature>
<sequence>MTLRDRDRTPPKEDDKCGSKGSEAGPPPSSGQEEERAFRGTEAFVPRTVGGPLRCPSNPLRFSPTFQTPQLYRDHSTHPTCSYASKFQTGSYDKSDQPIAQGIVLRSLKPLSRRAARKPKGSTPPVEQPAAPLQKGLACIACKARRVKCSGSKPACDSCVRNARWNGRCPDTEHGCIYRADLPRKNVPYHPPNQRDLAHSIAQKPLLSGAFNSRMKRSSSSGGSDGEDGEQGEEEEYYSEEASFGGDDSDLGVGGSLGIDLGRGNASGTVEPIDEDVKPMILPAEEEFDDPTVSPAAAAEDPSCSLSASDVLLSEPEFALPHPTEPTFSTSPRLVPSLYASSSTTDTSSSCPSPLLASPSLSPLGTPHAFFGHDLALVSYPPMPYPPASYWTEVRLPPPPPMFELDWDALRLDSTAGENPMMLSSSLFKGTGMFGKEMMDGAGLERSTTVVVGGDGAELESATVDPRLTMMADDEREDKGEEESWQRELGDLMNEDVTREWGL</sequence>
<dbReference type="InterPro" id="IPR036864">
    <property type="entry name" value="Zn2-C6_fun-type_DNA-bd_sf"/>
</dbReference>
<proteinExistence type="predicted"/>
<dbReference type="EMBL" id="GL541686">
    <property type="protein sequence ID" value="KDE05487.1"/>
    <property type="molecule type" value="Genomic_DNA"/>
</dbReference>
<feature type="compositionally biased region" description="Acidic residues" evidence="1">
    <location>
        <begin position="225"/>
        <end position="239"/>
    </location>
</feature>